<comment type="caution">
    <text evidence="10">The sequence shown here is derived from an EMBL/GenBank/DDBJ whole genome shotgun (WGS) entry which is preliminary data.</text>
</comment>
<dbReference type="GO" id="GO:0009279">
    <property type="term" value="C:cell outer membrane"/>
    <property type="evidence" value="ECO:0007669"/>
    <property type="project" value="UniProtKB-SubCell"/>
</dbReference>
<dbReference type="OrthoDB" id="9768177at2"/>
<sequence length="1125" mass="125087">MKKKSHLQGIGVFFSLFPKTWLIMKLTFLLILFCVFQSWAVVSQNTVATINIKNVPLEQFFSSVEEQTSVKFLYRYENVEGKLVSVNMKNASVDKLLDVVLTDKGLTYKHMRNNLIVIVEGEEKAVTGKVVDGNNLPLTGVNVIIKGTLQGTVTDLDGNFEITVPNDQTVLQFSFIGFIMQEVLVGDQSAIYVTLQEDTKSIEEVVVTALGIEKKKKTLTYATQEVDMEGITTVKDVSLGNALAGKVAGVSITSSSGASGVSGDPRIIIRGDRSIQNNNQPLVVIDGIPQAFAESIAPFMQGQPQPPLDNLSSINPDDIQSLNVLKGPAASALYGSSANNGVIVITTKRGVKGKPRITVNSVTSFDLPYLYPEFQNEYAQGASGIYQATAANTSWGPKMTGQSVQNWKGETVTLSPQPDNVKDLFSVGYNLTNSFSYSAGTEKSSSYFSYSNTTARGVLEDNKMVRHNFNLRLTAELMENLNMDFKITHFRQTVKDQPTSGDNLFSPMWQLVKMPRSMRTSDIENGSYVTEMGKLTQNTWAPESTDNINPYWAMEGFELPSALNRVNSFLSLRYNFSESLYLQVRGGMNISNSDNEEKTYWGTPYIYSGFGNYKTSFDKIQNLNSDILLGFDKELNKDFRVGLNLGAEVKDMQRRGQWAEARGLSMLNKFALNFARNIITEDLETRIQKQSIYGMGQFSFRNYLFLDVTARRDWSSTLPEPHDYFYPSVGLSGIISDMIDLPDAITFIKLRGSYAEVGNDAGFASIFQAYNSDSSGPLGMITPKSTKVAEQLIPEKTKSWEAGADLKFFDNRLGLDFTWYKSNTYNQLVRITNPPSSGFSSAWLNCGNIQNTGVEIMVYATPVKTHNFKWDVNFNFARNKNKVIELTEFIDRYEIETPNLSMGETWIIEGRPFGEIFTYGFKRNANGKIIVGSNGIPLIDHGKADVYLGNFNYDWRSGLTNSFSYKNWHMSFLIDLNYGGVRQSATEAMMLSAGTSKASLVGREEGIVVDGVKEDGSVNDINISAEDYYKSVGGRINSGTGELFNHDATNSRLREFSLGYNFPIRNSVIKSLRISAVGRNLFYIYNGCNWFDPDVSYDVSTNGQGAESAFLPGTRTLGFNVKISL</sequence>
<keyword evidence="11" id="KW-1185">Reference proteome</keyword>
<dbReference type="SUPFAM" id="SSF49464">
    <property type="entry name" value="Carboxypeptidase regulatory domain-like"/>
    <property type="match status" value="1"/>
</dbReference>
<dbReference type="Gene3D" id="2.170.130.10">
    <property type="entry name" value="TonB-dependent receptor, plug domain"/>
    <property type="match status" value="1"/>
</dbReference>
<gene>
    <name evidence="10" type="ORF">D1164_00270</name>
</gene>
<feature type="domain" description="Secretin/TonB short N-terminal" evidence="9">
    <location>
        <begin position="70"/>
        <end position="121"/>
    </location>
</feature>
<evidence type="ECO:0000256" key="4">
    <source>
        <dbReference type="ARBA" id="ARBA00022692"/>
    </source>
</evidence>
<comment type="similarity">
    <text evidence="8">Belongs to the TonB-dependent receptor family.</text>
</comment>
<dbReference type="SMART" id="SM00965">
    <property type="entry name" value="STN"/>
    <property type="match status" value="1"/>
</dbReference>
<dbReference type="PROSITE" id="PS52016">
    <property type="entry name" value="TONB_DEPENDENT_REC_3"/>
    <property type="match status" value="1"/>
</dbReference>
<dbReference type="PANTHER" id="PTHR30069">
    <property type="entry name" value="TONB-DEPENDENT OUTER MEMBRANE RECEPTOR"/>
    <property type="match status" value="1"/>
</dbReference>
<keyword evidence="2 8" id="KW-0813">Transport</keyword>
<dbReference type="Gene3D" id="2.60.40.1120">
    <property type="entry name" value="Carboxypeptidase-like, regulatory domain"/>
    <property type="match status" value="1"/>
</dbReference>
<keyword evidence="7 8" id="KW-0998">Cell outer membrane</keyword>
<dbReference type="AlphaFoldDB" id="A0A399D5X4"/>
<keyword evidence="3 8" id="KW-1134">Transmembrane beta strand</keyword>
<dbReference type="InterPro" id="IPR008969">
    <property type="entry name" value="CarboxyPept-like_regulatory"/>
</dbReference>
<dbReference type="SUPFAM" id="SSF56935">
    <property type="entry name" value="Porins"/>
    <property type="match status" value="1"/>
</dbReference>
<dbReference type="InterPro" id="IPR012910">
    <property type="entry name" value="Plug_dom"/>
</dbReference>
<dbReference type="PANTHER" id="PTHR30069:SF29">
    <property type="entry name" value="HEMOGLOBIN AND HEMOGLOBIN-HAPTOGLOBIN-BINDING PROTEIN 1-RELATED"/>
    <property type="match status" value="1"/>
</dbReference>
<dbReference type="NCBIfam" id="TIGR04057">
    <property type="entry name" value="SusC_RagA_signa"/>
    <property type="match status" value="1"/>
</dbReference>
<evidence type="ECO:0000256" key="5">
    <source>
        <dbReference type="ARBA" id="ARBA00022729"/>
    </source>
</evidence>
<evidence type="ECO:0000256" key="2">
    <source>
        <dbReference type="ARBA" id="ARBA00022448"/>
    </source>
</evidence>
<dbReference type="InterPro" id="IPR023997">
    <property type="entry name" value="TonB-dep_OMP_SusC/RagA_CS"/>
</dbReference>
<dbReference type="InterPro" id="IPR023996">
    <property type="entry name" value="TonB-dep_OMP_SusC/RagA"/>
</dbReference>
<evidence type="ECO:0000256" key="3">
    <source>
        <dbReference type="ARBA" id="ARBA00022452"/>
    </source>
</evidence>
<dbReference type="NCBIfam" id="TIGR04056">
    <property type="entry name" value="OMP_RagA_SusC"/>
    <property type="match status" value="1"/>
</dbReference>
<accession>A0A399D5X4</accession>
<dbReference type="GO" id="GO:0015344">
    <property type="term" value="F:siderophore uptake transmembrane transporter activity"/>
    <property type="evidence" value="ECO:0007669"/>
    <property type="project" value="TreeGrafter"/>
</dbReference>
<organism evidence="10 11">
    <name type="scientific">Mariniphaga sediminis</name>
    <dbReference type="NCBI Taxonomy" id="1628158"/>
    <lineage>
        <taxon>Bacteria</taxon>
        <taxon>Pseudomonadati</taxon>
        <taxon>Bacteroidota</taxon>
        <taxon>Bacteroidia</taxon>
        <taxon>Marinilabiliales</taxon>
        <taxon>Prolixibacteraceae</taxon>
        <taxon>Mariniphaga</taxon>
    </lineage>
</organism>
<evidence type="ECO:0000256" key="7">
    <source>
        <dbReference type="ARBA" id="ARBA00023237"/>
    </source>
</evidence>
<evidence type="ECO:0000313" key="10">
    <source>
        <dbReference type="EMBL" id="RIH66906.1"/>
    </source>
</evidence>
<dbReference type="InterPro" id="IPR039426">
    <property type="entry name" value="TonB-dep_rcpt-like"/>
</dbReference>
<name>A0A399D5X4_9BACT</name>
<keyword evidence="6 8" id="KW-0472">Membrane</keyword>
<proteinExistence type="inferred from homology"/>
<dbReference type="InterPro" id="IPR037066">
    <property type="entry name" value="Plug_dom_sf"/>
</dbReference>
<dbReference type="InterPro" id="IPR011662">
    <property type="entry name" value="Secretin/TonB_short_N"/>
</dbReference>
<evidence type="ECO:0000259" key="9">
    <source>
        <dbReference type="SMART" id="SM00965"/>
    </source>
</evidence>
<dbReference type="GO" id="GO:0044718">
    <property type="term" value="P:siderophore transmembrane transport"/>
    <property type="evidence" value="ECO:0007669"/>
    <property type="project" value="TreeGrafter"/>
</dbReference>
<dbReference type="InterPro" id="IPR036942">
    <property type="entry name" value="Beta-barrel_TonB_sf"/>
</dbReference>
<evidence type="ECO:0000256" key="1">
    <source>
        <dbReference type="ARBA" id="ARBA00004571"/>
    </source>
</evidence>
<evidence type="ECO:0000256" key="6">
    <source>
        <dbReference type="ARBA" id="ARBA00023136"/>
    </source>
</evidence>
<keyword evidence="5" id="KW-0732">Signal</keyword>
<dbReference type="EMBL" id="QWET01000001">
    <property type="protein sequence ID" value="RIH66906.1"/>
    <property type="molecule type" value="Genomic_DNA"/>
</dbReference>
<dbReference type="Pfam" id="PF07715">
    <property type="entry name" value="Plug"/>
    <property type="match status" value="1"/>
</dbReference>
<keyword evidence="4 8" id="KW-0812">Transmembrane</keyword>
<dbReference type="Pfam" id="PF13715">
    <property type="entry name" value="CarbopepD_reg_2"/>
    <property type="match status" value="1"/>
</dbReference>
<evidence type="ECO:0000313" key="11">
    <source>
        <dbReference type="Proteomes" id="UP000266441"/>
    </source>
</evidence>
<dbReference type="Gene3D" id="2.40.170.20">
    <property type="entry name" value="TonB-dependent receptor, beta-barrel domain"/>
    <property type="match status" value="1"/>
</dbReference>
<protein>
    <submittedName>
        <fullName evidence="10">SusC/RagA family TonB-linked outer membrane protein</fullName>
    </submittedName>
</protein>
<reference evidence="10 11" key="1">
    <citation type="journal article" date="2015" name="Int. J. Syst. Evol. Microbiol.">
        <title>Mariniphaga sediminis sp. nov., isolated from coastal sediment.</title>
        <authorList>
            <person name="Wang F.Q."/>
            <person name="Shen Q.Y."/>
            <person name="Chen G.J."/>
            <person name="Du Z.J."/>
        </authorList>
    </citation>
    <scope>NUCLEOTIDE SEQUENCE [LARGE SCALE GENOMIC DNA]</scope>
    <source>
        <strain evidence="10 11">SY21</strain>
    </source>
</reference>
<evidence type="ECO:0000256" key="8">
    <source>
        <dbReference type="PROSITE-ProRule" id="PRU01360"/>
    </source>
</evidence>
<dbReference type="Proteomes" id="UP000266441">
    <property type="component" value="Unassembled WGS sequence"/>
</dbReference>
<comment type="subcellular location">
    <subcellularLocation>
        <location evidence="1 8">Cell outer membrane</location>
        <topology evidence="1 8">Multi-pass membrane protein</topology>
    </subcellularLocation>
</comment>